<dbReference type="AlphaFoldDB" id="A0A5N5TJQ0"/>
<keyword evidence="12" id="KW-1185">Reference proteome</keyword>
<dbReference type="FunFam" id="3.30.70.330:FF:000318">
    <property type="entry name" value="Zinc finger CCCH domain-containing protein 5"/>
    <property type="match status" value="1"/>
</dbReference>
<protein>
    <submittedName>
        <fullName evidence="11">U2 small nuclear ribonucleoprotein auxiliary factor subunit-related protein 1</fullName>
    </submittedName>
</protein>
<feature type="domain" description="C3H1-type" evidence="10">
    <location>
        <begin position="301"/>
        <end position="328"/>
    </location>
</feature>
<dbReference type="PROSITE" id="PS50103">
    <property type="entry name" value="ZF_C3H1"/>
    <property type="match status" value="2"/>
</dbReference>
<dbReference type="GO" id="GO:0089701">
    <property type="term" value="C:U2AF complex"/>
    <property type="evidence" value="ECO:0007669"/>
    <property type="project" value="InterPro"/>
</dbReference>
<sequence length="458" mass="54340">MSDASYRVLIEEQERLEEEALRIEEEVARKRREEWLEKDLQLHALWLKKKQTMEKALEEQNRKEELLKKEWEENIRKEEEEKSKKLEEKEALLRKATSCLGSTQEMTHNPEPPPGRARKYKEVVVEPCPFFNKTGACRYGALCSRIKTGTHTLDMEYCSLNPLITEHGISFFYKYQFNANLLSREHKYPTSSQTVLLTNMYSHIGLDGELIDDYDTDISLEYSESERYNHYREFYYDVLPEFEKCGRVIQFKVCCNKSSHLRGNVYVQYAQVESAVKAVTKFNGRWYAGKQISCIFVPIERWKSAICGLHWSHKCPKGNLCNFLHVYRNPGNAFYSVDVDYLLRKNHQSSSRSQSNSNQREDAKFSETKDSRSVPKQSTSKKSVPEGENKNHLRRDFRKDLHRDKFNRSRNRSRERKRSRSDSHRSRERRKKRKASRSRSRSREKNKENKRRKVACKT</sequence>
<feature type="compositionally biased region" description="Basic residues" evidence="9">
    <location>
        <begin position="426"/>
        <end position="440"/>
    </location>
</feature>
<keyword evidence="2" id="KW-0677">Repeat</keyword>
<dbReference type="SMART" id="SM00361">
    <property type="entry name" value="RRM_1"/>
    <property type="match status" value="1"/>
</dbReference>
<evidence type="ECO:0000256" key="8">
    <source>
        <dbReference type="SAM" id="Coils"/>
    </source>
</evidence>
<dbReference type="PRINTS" id="PR01848">
    <property type="entry name" value="U2AUXFACTOR"/>
</dbReference>
<feature type="compositionally biased region" description="Basic residues" evidence="9">
    <location>
        <begin position="448"/>
        <end position="458"/>
    </location>
</feature>
<dbReference type="Pfam" id="PF00642">
    <property type="entry name" value="zf-CCCH"/>
    <property type="match status" value="1"/>
</dbReference>
<keyword evidence="11" id="KW-0687">Ribonucleoprotein</keyword>
<evidence type="ECO:0000313" key="12">
    <source>
        <dbReference type="Proteomes" id="UP000326759"/>
    </source>
</evidence>
<dbReference type="GO" id="GO:0003677">
    <property type="term" value="F:DNA binding"/>
    <property type="evidence" value="ECO:0007669"/>
    <property type="project" value="UniProtKB-KW"/>
</dbReference>
<evidence type="ECO:0000256" key="4">
    <source>
        <dbReference type="ARBA" id="ARBA00022833"/>
    </source>
</evidence>
<feature type="zinc finger region" description="C3H1-type" evidence="7">
    <location>
        <begin position="122"/>
        <end position="154"/>
    </location>
</feature>
<dbReference type="EMBL" id="SEYY01000844">
    <property type="protein sequence ID" value="KAB7506383.1"/>
    <property type="molecule type" value="Genomic_DNA"/>
</dbReference>
<keyword evidence="8" id="KW-0175">Coiled coil</keyword>
<organism evidence="11 12">
    <name type="scientific">Armadillidium nasatum</name>
    <dbReference type="NCBI Taxonomy" id="96803"/>
    <lineage>
        <taxon>Eukaryota</taxon>
        <taxon>Metazoa</taxon>
        <taxon>Ecdysozoa</taxon>
        <taxon>Arthropoda</taxon>
        <taxon>Crustacea</taxon>
        <taxon>Multicrustacea</taxon>
        <taxon>Malacostraca</taxon>
        <taxon>Eumalacostraca</taxon>
        <taxon>Peracarida</taxon>
        <taxon>Isopoda</taxon>
        <taxon>Oniscidea</taxon>
        <taxon>Crinocheta</taxon>
        <taxon>Armadillidiidae</taxon>
        <taxon>Armadillidium</taxon>
    </lineage>
</organism>
<keyword evidence="1 7" id="KW-0479">Metal-binding</keyword>
<dbReference type="InterPro" id="IPR012677">
    <property type="entry name" value="Nucleotide-bd_a/b_plait_sf"/>
</dbReference>
<evidence type="ECO:0000256" key="3">
    <source>
        <dbReference type="ARBA" id="ARBA00022771"/>
    </source>
</evidence>
<dbReference type="Proteomes" id="UP000326759">
    <property type="component" value="Unassembled WGS sequence"/>
</dbReference>
<feature type="region of interest" description="Disordered" evidence="9">
    <location>
        <begin position="347"/>
        <end position="458"/>
    </location>
</feature>
<dbReference type="SUPFAM" id="SSF54928">
    <property type="entry name" value="RNA-binding domain, RBD"/>
    <property type="match status" value="1"/>
</dbReference>
<feature type="domain" description="C3H1-type" evidence="10">
    <location>
        <begin position="122"/>
        <end position="154"/>
    </location>
</feature>
<dbReference type="CDD" id="cd12540">
    <property type="entry name" value="RRM_U2AFBPL"/>
    <property type="match status" value="1"/>
</dbReference>
<feature type="coiled-coil region" evidence="8">
    <location>
        <begin position="6"/>
        <end position="96"/>
    </location>
</feature>
<dbReference type="Gene3D" id="3.30.70.330">
    <property type="match status" value="1"/>
</dbReference>
<feature type="compositionally biased region" description="Basic residues" evidence="9">
    <location>
        <begin position="408"/>
        <end position="419"/>
    </location>
</feature>
<feature type="zinc finger region" description="C3H1-type" evidence="7">
    <location>
        <begin position="301"/>
        <end position="328"/>
    </location>
</feature>
<dbReference type="InterPro" id="IPR009145">
    <property type="entry name" value="U2AF_small"/>
</dbReference>
<dbReference type="Pfam" id="PF00076">
    <property type="entry name" value="RRM_1"/>
    <property type="match status" value="1"/>
</dbReference>
<dbReference type="OrthoDB" id="75923at2759"/>
<reference evidence="11 12" key="1">
    <citation type="journal article" date="2019" name="PLoS Biol.">
        <title>Sex chromosomes control vertical transmission of feminizing Wolbachia symbionts in an isopod.</title>
        <authorList>
            <person name="Becking T."/>
            <person name="Chebbi M.A."/>
            <person name="Giraud I."/>
            <person name="Moumen B."/>
            <person name="Laverre T."/>
            <person name="Caubet Y."/>
            <person name="Peccoud J."/>
            <person name="Gilbert C."/>
            <person name="Cordaux R."/>
        </authorList>
    </citation>
    <scope>NUCLEOTIDE SEQUENCE [LARGE SCALE GENOMIC DNA]</scope>
    <source>
        <strain evidence="11">ANa2</strain>
        <tissue evidence="11">Whole body excluding digestive tract and cuticle</tissue>
    </source>
</reference>
<evidence type="ECO:0000256" key="5">
    <source>
        <dbReference type="ARBA" id="ARBA00022884"/>
    </source>
</evidence>
<keyword evidence="5" id="KW-0694">RNA-binding</keyword>
<evidence type="ECO:0000259" key="10">
    <source>
        <dbReference type="PROSITE" id="PS50103"/>
    </source>
</evidence>
<dbReference type="PANTHER" id="PTHR12620">
    <property type="entry name" value="U2 SNRNP AUXILIARY FACTOR, SMALL SUBUNIT"/>
    <property type="match status" value="1"/>
</dbReference>
<evidence type="ECO:0000256" key="9">
    <source>
        <dbReference type="SAM" id="MobiDB-lite"/>
    </source>
</evidence>
<accession>A0A5N5TJQ0</accession>
<gene>
    <name evidence="11" type="primary">Zrsr1</name>
    <name evidence="11" type="ORF">Anas_05945</name>
</gene>
<evidence type="ECO:0000256" key="7">
    <source>
        <dbReference type="PROSITE-ProRule" id="PRU00723"/>
    </source>
</evidence>
<keyword evidence="6" id="KW-0238">DNA-binding</keyword>
<feature type="compositionally biased region" description="Basic and acidic residues" evidence="9">
    <location>
        <begin position="359"/>
        <end position="373"/>
    </location>
</feature>
<dbReference type="GO" id="GO:0008270">
    <property type="term" value="F:zinc ion binding"/>
    <property type="evidence" value="ECO:0007669"/>
    <property type="project" value="UniProtKB-KW"/>
</dbReference>
<evidence type="ECO:0000256" key="6">
    <source>
        <dbReference type="ARBA" id="ARBA00023125"/>
    </source>
</evidence>
<dbReference type="InterPro" id="IPR000571">
    <property type="entry name" value="Znf_CCCH"/>
</dbReference>
<name>A0A5N5TJQ0_9CRUS</name>
<dbReference type="InterPro" id="IPR000504">
    <property type="entry name" value="RRM_dom"/>
</dbReference>
<evidence type="ECO:0000256" key="1">
    <source>
        <dbReference type="ARBA" id="ARBA00022723"/>
    </source>
</evidence>
<dbReference type="InterPro" id="IPR035979">
    <property type="entry name" value="RBD_domain_sf"/>
</dbReference>
<dbReference type="GO" id="GO:0003723">
    <property type="term" value="F:RNA binding"/>
    <property type="evidence" value="ECO:0007669"/>
    <property type="project" value="UniProtKB-KW"/>
</dbReference>
<feature type="compositionally biased region" description="Basic and acidic residues" evidence="9">
    <location>
        <begin position="397"/>
        <end position="407"/>
    </location>
</feature>
<comment type="caution">
    <text evidence="11">The sequence shown here is derived from an EMBL/GenBank/DDBJ whole genome shotgun (WGS) entry which is preliminary data.</text>
</comment>
<feature type="compositionally biased region" description="Low complexity" evidence="9">
    <location>
        <begin position="348"/>
        <end position="358"/>
    </location>
</feature>
<keyword evidence="4 7" id="KW-0862">Zinc</keyword>
<evidence type="ECO:0000313" key="11">
    <source>
        <dbReference type="EMBL" id="KAB7506383.1"/>
    </source>
</evidence>
<keyword evidence="3 7" id="KW-0863">Zinc-finger</keyword>
<dbReference type="GO" id="GO:1990904">
    <property type="term" value="C:ribonucleoprotein complex"/>
    <property type="evidence" value="ECO:0007669"/>
    <property type="project" value="UniProtKB-KW"/>
</dbReference>
<proteinExistence type="predicted"/>
<evidence type="ECO:0000256" key="2">
    <source>
        <dbReference type="ARBA" id="ARBA00022737"/>
    </source>
</evidence>
<dbReference type="GO" id="GO:0000398">
    <property type="term" value="P:mRNA splicing, via spliceosome"/>
    <property type="evidence" value="ECO:0007669"/>
    <property type="project" value="InterPro"/>
</dbReference>
<dbReference type="InterPro" id="IPR003954">
    <property type="entry name" value="RRM_euk-type"/>
</dbReference>